<organism evidence="1 2">
    <name type="scientific">Thomasclavelia spiroformis</name>
    <dbReference type="NCBI Taxonomy" id="29348"/>
    <lineage>
        <taxon>Bacteria</taxon>
        <taxon>Bacillati</taxon>
        <taxon>Bacillota</taxon>
        <taxon>Erysipelotrichia</taxon>
        <taxon>Erysipelotrichales</taxon>
        <taxon>Coprobacillaceae</taxon>
        <taxon>Thomasclavelia</taxon>
    </lineage>
</organism>
<comment type="caution">
    <text evidence="1">The sequence shown here is derived from an EMBL/GenBank/DDBJ whole genome shotgun (WGS) entry which is preliminary data.</text>
</comment>
<protein>
    <submittedName>
        <fullName evidence="1">Uncharacterized protein</fullName>
    </submittedName>
</protein>
<dbReference type="AlphaFoldDB" id="A0A3E5FN97"/>
<dbReference type="RefSeq" id="WP_117605466.1">
    <property type="nucleotide sequence ID" value="NZ_JBKUVW010000034.1"/>
</dbReference>
<evidence type="ECO:0000313" key="1">
    <source>
        <dbReference type="EMBL" id="RGO06488.1"/>
    </source>
</evidence>
<dbReference type="EMBL" id="QSVF01000053">
    <property type="protein sequence ID" value="RGO06488.1"/>
    <property type="molecule type" value="Genomic_DNA"/>
</dbReference>
<evidence type="ECO:0000313" key="2">
    <source>
        <dbReference type="Proteomes" id="UP000261087"/>
    </source>
</evidence>
<reference evidence="1 2" key="1">
    <citation type="submission" date="2018-08" db="EMBL/GenBank/DDBJ databases">
        <title>A genome reference for cultivated species of the human gut microbiota.</title>
        <authorList>
            <person name="Zou Y."/>
            <person name="Xue W."/>
            <person name="Luo G."/>
        </authorList>
    </citation>
    <scope>NUCLEOTIDE SEQUENCE [LARGE SCALE GENOMIC DNA]</scope>
    <source>
        <strain evidence="1 2">OM02-6</strain>
    </source>
</reference>
<gene>
    <name evidence="1" type="ORF">DXB31_11815</name>
</gene>
<name>A0A3E5FN97_9FIRM</name>
<proteinExistence type="predicted"/>
<dbReference type="Proteomes" id="UP000261087">
    <property type="component" value="Unassembled WGS sequence"/>
</dbReference>
<accession>A0A3E5FN97</accession>
<sequence length="187" mass="22643">MWGKLYRRELIINNLPPIFGLKHGEDLCFNMHLFPFVNKISIISDEIYYYRYGGMTNKMNTSIFIDACKAYEIKMRYLDRYNYFDRAGIYTAIELKNFLNTYIINYFIYTNYNKKRIVKEIKEAMEQTSFKAALKLINYSAYNNNYIQLLINNKIEKYIDYLIPNKVLLKVKYKMKYLIYKIIEQVC</sequence>